<name>A0A6C1B1J1_9RHOO</name>
<evidence type="ECO:0000313" key="2">
    <source>
        <dbReference type="EMBL" id="QID17482.1"/>
    </source>
</evidence>
<dbReference type="KEGG" id="azq:G3580_07390"/>
<feature type="signal peptide" evidence="1">
    <location>
        <begin position="1"/>
        <end position="19"/>
    </location>
</feature>
<dbReference type="EMBL" id="CP048836">
    <property type="protein sequence ID" value="QID17482.1"/>
    <property type="molecule type" value="Genomic_DNA"/>
</dbReference>
<protein>
    <recommendedName>
        <fullName evidence="4">Lysozyme inhibitor LprI N-terminal domain-containing protein</fullName>
    </recommendedName>
</protein>
<accession>A0A6C1B1J1</accession>
<evidence type="ECO:0008006" key="4">
    <source>
        <dbReference type="Google" id="ProtNLM"/>
    </source>
</evidence>
<keyword evidence="3" id="KW-1185">Reference proteome</keyword>
<gene>
    <name evidence="2" type="ORF">G3580_07390</name>
</gene>
<dbReference type="Proteomes" id="UP000501991">
    <property type="component" value="Chromosome"/>
</dbReference>
<organism evidence="2 3">
    <name type="scientific">Nitrogeniibacter mangrovi</name>
    <dbReference type="NCBI Taxonomy" id="2016596"/>
    <lineage>
        <taxon>Bacteria</taxon>
        <taxon>Pseudomonadati</taxon>
        <taxon>Pseudomonadota</taxon>
        <taxon>Betaproteobacteria</taxon>
        <taxon>Rhodocyclales</taxon>
        <taxon>Zoogloeaceae</taxon>
        <taxon>Nitrogeniibacter</taxon>
    </lineage>
</organism>
<keyword evidence="1" id="KW-0732">Signal</keyword>
<dbReference type="AlphaFoldDB" id="A0A6C1B1J1"/>
<dbReference type="RefSeq" id="WP_173764646.1">
    <property type="nucleotide sequence ID" value="NZ_CP048836.1"/>
</dbReference>
<feature type="chain" id="PRO_5025507906" description="Lysozyme inhibitor LprI N-terminal domain-containing protein" evidence="1">
    <location>
        <begin position="20"/>
        <end position="219"/>
    </location>
</feature>
<evidence type="ECO:0000256" key="1">
    <source>
        <dbReference type="SAM" id="SignalP"/>
    </source>
</evidence>
<evidence type="ECO:0000313" key="3">
    <source>
        <dbReference type="Proteomes" id="UP000501991"/>
    </source>
</evidence>
<reference evidence="2 3" key="1">
    <citation type="submission" date="2020-02" db="EMBL/GenBank/DDBJ databases">
        <title>Nitrogenibacter mangrovi gen. nov., sp. nov. isolated from mangrove sediment, a denitrifying betaproteobacterium.</title>
        <authorList>
            <person name="Liao H."/>
            <person name="Tian Y."/>
        </authorList>
    </citation>
    <scope>NUCLEOTIDE SEQUENCE [LARGE SCALE GENOMIC DNA]</scope>
    <source>
        <strain evidence="2 3">M9-3-2</strain>
    </source>
</reference>
<sequence length="219" mass="23574">MKRIVPALLALVMVRGVVAGGGLSSEDVTWVNRFADRMAAQCASRFDEATARLREKTGPAGERARALMAIERHVNCECLPTRVRVRATPAVVAALRTQDVAVARAFMREQAQACGALGLRESAYANCLSGEQENAFRQTHGRLPDADELDAVAPPDAAMAATCRCYSDEVQALDDATLVAEAEASYRNDQARIADPSVPRYEGRVGAILQACRRRAGAD</sequence>
<proteinExistence type="predicted"/>